<accession>A0A0R3RJM7</accession>
<dbReference type="GO" id="GO:0005730">
    <property type="term" value="C:nucleolus"/>
    <property type="evidence" value="ECO:0007669"/>
    <property type="project" value="InterPro"/>
</dbReference>
<dbReference type="PANTHER" id="PTHR23216:SF1">
    <property type="entry name" value="NUCLEOLAR AND COILED-BODY PHOSPHOPROTEIN 1"/>
    <property type="match status" value="1"/>
</dbReference>
<feature type="compositionally biased region" description="Basic residues" evidence="1">
    <location>
        <begin position="708"/>
        <end position="719"/>
    </location>
</feature>
<reference evidence="4" key="1">
    <citation type="submission" date="2017-02" db="UniProtKB">
        <authorList>
            <consortium name="WormBaseParasite"/>
        </authorList>
    </citation>
    <scope>IDENTIFICATION</scope>
</reference>
<dbReference type="AlphaFoldDB" id="A0A0R3RJM7"/>
<feature type="compositionally biased region" description="Low complexity" evidence="1">
    <location>
        <begin position="131"/>
        <end position="147"/>
    </location>
</feature>
<feature type="compositionally biased region" description="Low complexity" evidence="1">
    <location>
        <begin position="403"/>
        <end position="451"/>
    </location>
</feature>
<dbReference type="Pfam" id="PF05022">
    <property type="entry name" value="SRP40_C"/>
    <property type="match status" value="1"/>
</dbReference>
<name>A0A0R3RJM7_9BILA</name>
<feature type="compositionally biased region" description="Basic and acidic residues" evidence="1">
    <location>
        <begin position="471"/>
        <end position="480"/>
    </location>
</feature>
<feature type="compositionally biased region" description="Acidic residues" evidence="1">
    <location>
        <begin position="299"/>
        <end position="309"/>
    </location>
</feature>
<organism evidence="3 4">
    <name type="scientific">Elaeophora elaphi</name>
    <dbReference type="NCBI Taxonomy" id="1147741"/>
    <lineage>
        <taxon>Eukaryota</taxon>
        <taxon>Metazoa</taxon>
        <taxon>Ecdysozoa</taxon>
        <taxon>Nematoda</taxon>
        <taxon>Chromadorea</taxon>
        <taxon>Rhabditida</taxon>
        <taxon>Spirurina</taxon>
        <taxon>Spiruromorpha</taxon>
        <taxon>Filarioidea</taxon>
        <taxon>Onchocercidae</taxon>
        <taxon>Elaeophora</taxon>
    </lineage>
</organism>
<dbReference type="STRING" id="1147741.A0A0R3RJM7"/>
<proteinExistence type="predicted"/>
<sequence length="742" mass="78834">STSSSDEGATYSLSAVQKKVPGKVVLTTPSANLKNAAHAKKPESSSDGVSSDDNDDDGHKGLRPSVRGKFQGKTASVTPNGNSKNAASGKKPQSSSDSTSSSDDDDNNTKKSPAISVRGKISKEAVPNVTSVKKLSGSSSNSASSSNDAKKDLQSVVQKKVPRKAVPSGPLVNLKNATLAKKLPGSSDSTSNSDDGEEKCLRPSVRETRGKSAAANSDVKKAVSVSKASASSSESTSGSDDNIDKNMELSTKQGSESLTVLKSERFKNGGESLSKKTSNALTKIREITASSVRKPEITDGLDDSSSDSESEIHKAPAKKLKLQDHQKAMGTIQKKAVDTSSSGSSDNDSNNAVETAIATVLNGELSSTMKGVSRDKSLREAAKKTVTTKALGDKIFANEDTSSSDSNSDNEINKMQVSSVVNVKQSKASQPVVTQSKVKPSSSDSSSISEKVFPEKTMQKQHSNRLGHQQEVIRKQKLVDDSSSDDSSSDDLETDIAKSKIPASKTATISPKHLPQKSAVKLGKLPAERDSETSSDSDSDEAALKLLQPQTATGVQMNSKSVATKDSATSSDSSSDSGVASAKRNVVATFKRADNTSGKAADILDVVSLKEDKKSSGKNANSKEEDKNADVKNKNDDVQNGVGSDQGDMVKGSKKQKRTKVNNEPFHRVKITKDELDDKFRDNSYRTKTYDHWGRKAYEDMKNVQGKGFRHEKTKKKRGSYSGRGTKIDTSSHSIKFGTDSE</sequence>
<feature type="compositionally biased region" description="Basic and acidic residues" evidence="1">
    <location>
        <begin position="372"/>
        <end position="383"/>
    </location>
</feature>
<feature type="region of interest" description="Disordered" evidence="1">
    <location>
        <begin position="601"/>
        <end position="666"/>
    </location>
</feature>
<feature type="region of interest" description="Disordered" evidence="1">
    <location>
        <begin position="707"/>
        <end position="742"/>
    </location>
</feature>
<feature type="compositionally biased region" description="Low complexity" evidence="1">
    <location>
        <begin position="559"/>
        <end position="583"/>
    </location>
</feature>
<feature type="compositionally biased region" description="Low complexity" evidence="1">
    <location>
        <begin position="212"/>
        <end position="240"/>
    </location>
</feature>
<evidence type="ECO:0000313" key="4">
    <source>
        <dbReference type="WBParaSite" id="EEL_0000168601-mRNA-1"/>
    </source>
</evidence>
<evidence type="ECO:0000313" key="3">
    <source>
        <dbReference type="Proteomes" id="UP000050640"/>
    </source>
</evidence>
<keyword evidence="3" id="KW-1185">Reference proteome</keyword>
<feature type="region of interest" description="Disordered" evidence="1">
    <location>
        <begin position="363"/>
        <end position="584"/>
    </location>
</feature>
<evidence type="ECO:0000259" key="2">
    <source>
        <dbReference type="Pfam" id="PF05022"/>
    </source>
</evidence>
<feature type="compositionally biased region" description="Polar residues" evidence="1">
    <location>
        <begin position="548"/>
        <end position="558"/>
    </location>
</feature>
<feature type="compositionally biased region" description="Polar residues" evidence="1">
    <location>
        <begin position="73"/>
        <end position="86"/>
    </location>
</feature>
<feature type="compositionally biased region" description="Basic and acidic residues" evidence="1">
    <location>
        <begin position="608"/>
        <end position="637"/>
    </location>
</feature>
<feature type="compositionally biased region" description="Polar residues" evidence="1">
    <location>
        <begin position="248"/>
        <end position="260"/>
    </location>
</feature>
<evidence type="ECO:0000256" key="1">
    <source>
        <dbReference type="SAM" id="MobiDB-lite"/>
    </source>
</evidence>
<feature type="domain" description="Srp40 C-terminal" evidence="2">
    <location>
        <begin position="665"/>
        <end position="737"/>
    </location>
</feature>
<feature type="compositionally biased region" description="Low complexity" evidence="1">
    <location>
        <begin position="338"/>
        <end position="351"/>
    </location>
</feature>
<feature type="compositionally biased region" description="Polar residues" evidence="1">
    <location>
        <begin position="1"/>
        <end position="15"/>
    </location>
</feature>
<feature type="compositionally biased region" description="Basic and acidic residues" evidence="1">
    <location>
        <begin position="198"/>
        <end position="210"/>
    </location>
</feature>
<feature type="region of interest" description="Disordered" evidence="1">
    <location>
        <begin position="1"/>
        <end position="351"/>
    </location>
</feature>
<protein>
    <submittedName>
        <fullName evidence="4">SRP40_C domain-containing protein</fullName>
    </submittedName>
</protein>
<dbReference type="Proteomes" id="UP000050640">
    <property type="component" value="Unplaced"/>
</dbReference>
<dbReference type="InterPro" id="IPR039191">
    <property type="entry name" value="Nopp140-like"/>
</dbReference>
<dbReference type="WBParaSite" id="EEL_0000168601-mRNA-1">
    <property type="protein sequence ID" value="EEL_0000168601-mRNA-1"/>
    <property type="gene ID" value="EEL_0000168601"/>
</dbReference>
<dbReference type="InterPro" id="IPR007718">
    <property type="entry name" value="Srp40_C"/>
</dbReference>
<dbReference type="PANTHER" id="PTHR23216">
    <property type="entry name" value="NUCLEOLAR AND COILED-BODY PHOSPHOPROTEIN 1"/>
    <property type="match status" value="1"/>
</dbReference>
<feature type="compositionally biased region" description="Acidic residues" evidence="1">
    <location>
        <begin position="482"/>
        <end position="494"/>
    </location>
</feature>